<dbReference type="Proteomes" id="UP000291483">
    <property type="component" value="Unassembled WGS sequence"/>
</dbReference>
<sequence>MPRSRRTSSGRASVGGSARRGIRDRHGRGLRSSVAGPYLPMLNGRIDMFEQTILSTAEYLRGVWPAELSTVRFEVAAAPEQALHGDHIDRWSVDPQQGRIVFYRVPIQRMSKLHHNDDIHRRMMVESCVFRAVGDLLGKDPWDLAPDRFRHF</sequence>
<comment type="caution">
    <text evidence="2">The sequence shown here is derived from an EMBL/GenBank/DDBJ whole genome shotgun (WGS) entry which is preliminary data.</text>
</comment>
<evidence type="ECO:0000313" key="2">
    <source>
        <dbReference type="EMBL" id="RZU64374.1"/>
    </source>
</evidence>
<dbReference type="RefSeq" id="WP_130504884.1">
    <property type="nucleotide sequence ID" value="NZ_SHLC01000001.1"/>
</dbReference>
<feature type="compositionally biased region" description="Basic residues" evidence="1">
    <location>
        <begin position="20"/>
        <end position="29"/>
    </location>
</feature>
<organism evidence="2 3">
    <name type="scientific">Microterricola gilva</name>
    <dbReference type="NCBI Taxonomy" id="393267"/>
    <lineage>
        <taxon>Bacteria</taxon>
        <taxon>Bacillati</taxon>
        <taxon>Actinomycetota</taxon>
        <taxon>Actinomycetes</taxon>
        <taxon>Micrococcales</taxon>
        <taxon>Microbacteriaceae</taxon>
        <taxon>Microterricola</taxon>
    </lineage>
</organism>
<gene>
    <name evidence="2" type="ORF">EV379_0669</name>
</gene>
<evidence type="ECO:0000256" key="1">
    <source>
        <dbReference type="SAM" id="MobiDB-lite"/>
    </source>
</evidence>
<accession>A0A4Q8AIX7</accession>
<dbReference type="CDD" id="cd12954">
    <property type="entry name" value="MMP_TTHA0227_like_1"/>
    <property type="match status" value="1"/>
</dbReference>
<feature type="compositionally biased region" description="Low complexity" evidence="1">
    <location>
        <begin position="9"/>
        <end position="19"/>
    </location>
</feature>
<dbReference type="AlphaFoldDB" id="A0A4Q8AIX7"/>
<evidence type="ECO:0000313" key="3">
    <source>
        <dbReference type="Proteomes" id="UP000291483"/>
    </source>
</evidence>
<name>A0A4Q8AIX7_9MICO</name>
<evidence type="ECO:0008006" key="4">
    <source>
        <dbReference type="Google" id="ProtNLM"/>
    </source>
</evidence>
<dbReference type="SUPFAM" id="SSF55486">
    <property type="entry name" value="Metalloproteases ('zincins'), catalytic domain"/>
    <property type="match status" value="1"/>
</dbReference>
<dbReference type="EMBL" id="SHLC01000001">
    <property type="protein sequence ID" value="RZU64374.1"/>
    <property type="molecule type" value="Genomic_DNA"/>
</dbReference>
<dbReference type="OrthoDB" id="4989780at2"/>
<feature type="region of interest" description="Disordered" evidence="1">
    <location>
        <begin position="1"/>
        <end position="29"/>
    </location>
</feature>
<protein>
    <recommendedName>
        <fullName evidence="4">Zinicin-like metallopeptidase</fullName>
    </recommendedName>
</protein>
<reference evidence="2 3" key="1">
    <citation type="submission" date="2019-02" db="EMBL/GenBank/DDBJ databases">
        <title>Sequencing the genomes of 1000 actinobacteria strains.</title>
        <authorList>
            <person name="Klenk H.-P."/>
        </authorList>
    </citation>
    <scope>NUCLEOTIDE SEQUENCE [LARGE SCALE GENOMIC DNA]</scope>
    <source>
        <strain evidence="2 3">DSM 18319</strain>
    </source>
</reference>
<proteinExistence type="predicted"/>
<keyword evidence="3" id="KW-1185">Reference proteome</keyword>